<accession>A0A820LRB8</accession>
<dbReference type="EMBL" id="CAJOAY010022820">
    <property type="protein sequence ID" value="CAF4361029.1"/>
    <property type="molecule type" value="Genomic_DNA"/>
</dbReference>
<protein>
    <submittedName>
        <fullName evidence="1">Uncharacterized protein</fullName>
    </submittedName>
</protein>
<proteinExistence type="predicted"/>
<feature type="non-terminal residue" evidence="1">
    <location>
        <position position="1"/>
    </location>
</feature>
<dbReference type="AlphaFoldDB" id="A0A820LRB8"/>
<name>A0A820LRB8_9BILA</name>
<reference evidence="1" key="1">
    <citation type="submission" date="2021-02" db="EMBL/GenBank/DDBJ databases">
        <authorList>
            <person name="Nowell W R."/>
        </authorList>
    </citation>
    <scope>NUCLEOTIDE SEQUENCE</scope>
</reference>
<organism evidence="1 2">
    <name type="scientific">Adineta steineri</name>
    <dbReference type="NCBI Taxonomy" id="433720"/>
    <lineage>
        <taxon>Eukaryota</taxon>
        <taxon>Metazoa</taxon>
        <taxon>Spiralia</taxon>
        <taxon>Gnathifera</taxon>
        <taxon>Rotifera</taxon>
        <taxon>Eurotatoria</taxon>
        <taxon>Bdelloidea</taxon>
        <taxon>Adinetida</taxon>
        <taxon>Adinetidae</taxon>
        <taxon>Adineta</taxon>
    </lineage>
</organism>
<comment type="caution">
    <text evidence="1">The sequence shown here is derived from an EMBL/GenBank/DDBJ whole genome shotgun (WGS) entry which is preliminary data.</text>
</comment>
<gene>
    <name evidence="1" type="ORF">OKA104_LOCUS49327</name>
</gene>
<evidence type="ECO:0000313" key="1">
    <source>
        <dbReference type="EMBL" id="CAF4361029.1"/>
    </source>
</evidence>
<sequence length="51" mass="6117">QYNRILSVLYQQRDIARRYVAKWNIYPEVPSVKINETTTSEVETRNPTVYL</sequence>
<evidence type="ECO:0000313" key="2">
    <source>
        <dbReference type="Proteomes" id="UP000663881"/>
    </source>
</evidence>
<dbReference type="Proteomes" id="UP000663881">
    <property type="component" value="Unassembled WGS sequence"/>
</dbReference>